<dbReference type="PANTHER" id="PTHR45947:SF3">
    <property type="entry name" value="SULFOQUINOVOSYL TRANSFERASE SQD2"/>
    <property type="match status" value="1"/>
</dbReference>
<protein>
    <submittedName>
        <fullName evidence="3">Glycosyltransferase family 4 protein</fullName>
    </submittedName>
</protein>
<dbReference type="CDD" id="cd03801">
    <property type="entry name" value="GT4_PimA-like"/>
    <property type="match status" value="1"/>
</dbReference>
<dbReference type="Pfam" id="PF13439">
    <property type="entry name" value="Glyco_transf_4"/>
    <property type="match status" value="1"/>
</dbReference>
<dbReference type="InParanoid" id="A0A7L9FJT5"/>
<dbReference type="InterPro" id="IPR028098">
    <property type="entry name" value="Glyco_trans_4-like_N"/>
</dbReference>
<evidence type="ECO:0000259" key="1">
    <source>
        <dbReference type="Pfam" id="PF00534"/>
    </source>
</evidence>
<dbReference type="Proteomes" id="UP000594121">
    <property type="component" value="Chromosome"/>
</dbReference>
<evidence type="ECO:0000313" key="4">
    <source>
        <dbReference type="Proteomes" id="UP000594121"/>
    </source>
</evidence>
<dbReference type="Pfam" id="PF00534">
    <property type="entry name" value="Glycos_transf_1"/>
    <property type="match status" value="1"/>
</dbReference>
<organism evidence="3 4">
    <name type="scientific">Infirmifilum lucidum</name>
    <dbReference type="NCBI Taxonomy" id="2776706"/>
    <lineage>
        <taxon>Archaea</taxon>
        <taxon>Thermoproteota</taxon>
        <taxon>Thermoprotei</taxon>
        <taxon>Thermofilales</taxon>
        <taxon>Thermofilaceae</taxon>
        <taxon>Infirmifilum</taxon>
    </lineage>
</organism>
<feature type="domain" description="Glycosyl transferase family 1" evidence="1">
    <location>
        <begin position="194"/>
        <end position="299"/>
    </location>
</feature>
<dbReference type="InterPro" id="IPR050194">
    <property type="entry name" value="Glycosyltransferase_grp1"/>
</dbReference>
<gene>
    <name evidence="3" type="ORF">IG193_02075</name>
</gene>
<reference evidence="3 4" key="1">
    <citation type="submission" date="2020-10" db="EMBL/GenBank/DDBJ databases">
        <title>Thermofilum lucidum 3507LT sp. nov. a novel member of Thermofilaceae family isolated from Chile hot spring, and proposal of description order Thermofilales.</title>
        <authorList>
            <person name="Zayulina K.S."/>
            <person name="Elcheninov A.G."/>
            <person name="Toshchakov S.V."/>
            <person name="Kublanov I.V."/>
        </authorList>
    </citation>
    <scope>NUCLEOTIDE SEQUENCE [LARGE SCALE GENOMIC DNA]</scope>
    <source>
        <strain evidence="3 4">3507LT</strain>
    </source>
</reference>
<dbReference type="GeneID" id="59148645"/>
<dbReference type="KEGG" id="thel:IG193_02075"/>
<accession>A0A7L9FJT5</accession>
<name>A0A7L9FJT5_9CREN</name>
<keyword evidence="3" id="KW-0808">Transferase</keyword>
<sequence>MRIIYVSPGYFPRIGGVEYVVKSVAERLASKGHEVTVVAGSPEAEAPGREEINGVEVLRWPTWAPGGAYHMPKATGKFAEAVAELCRGADVLHIHNIHAITAYYAWRGWRRCVGKVRLVVTPHYHRTGHTIFRRLLWIPWRTVVGRMLRSASVIHAVSEYEAMLLEEDFGVKPIVIMHGVDEDVLSYKWDPRGYAMYAGRIEKYKNIDLVAWVIAEMNRRYGTDLEFLVVGEGPYAERLRRNLERIGLKYSILPFQPRKRYLELLSHASLFMTLSRREAFGITPLEAVTIGVPTVITKPWGEHFKGIGRVLIVDADEPVSKLAEEVHRFLSQAKANANKRACTWDEIALEYIEKLYTI</sequence>
<dbReference type="PANTHER" id="PTHR45947">
    <property type="entry name" value="SULFOQUINOVOSYL TRANSFERASE SQD2"/>
    <property type="match status" value="1"/>
</dbReference>
<evidence type="ECO:0000259" key="2">
    <source>
        <dbReference type="Pfam" id="PF13439"/>
    </source>
</evidence>
<feature type="domain" description="Glycosyltransferase subfamily 4-like N-terminal" evidence="2">
    <location>
        <begin position="14"/>
        <end position="183"/>
    </location>
</feature>
<proteinExistence type="predicted"/>
<dbReference type="EMBL" id="CP062310">
    <property type="protein sequence ID" value="QOJ79273.1"/>
    <property type="molecule type" value="Genomic_DNA"/>
</dbReference>
<dbReference type="Gene3D" id="3.40.50.2000">
    <property type="entry name" value="Glycogen Phosphorylase B"/>
    <property type="match status" value="2"/>
</dbReference>
<dbReference type="GO" id="GO:0016757">
    <property type="term" value="F:glycosyltransferase activity"/>
    <property type="evidence" value="ECO:0007669"/>
    <property type="project" value="InterPro"/>
</dbReference>
<dbReference type="AlphaFoldDB" id="A0A7L9FJT5"/>
<dbReference type="InterPro" id="IPR001296">
    <property type="entry name" value="Glyco_trans_1"/>
</dbReference>
<dbReference type="SUPFAM" id="SSF53756">
    <property type="entry name" value="UDP-Glycosyltransferase/glycogen phosphorylase"/>
    <property type="match status" value="1"/>
</dbReference>
<evidence type="ECO:0000313" key="3">
    <source>
        <dbReference type="EMBL" id="QOJ79273.1"/>
    </source>
</evidence>
<dbReference type="RefSeq" id="WP_192819245.1">
    <property type="nucleotide sequence ID" value="NZ_CP062310.1"/>
</dbReference>
<keyword evidence="4" id="KW-1185">Reference proteome</keyword>